<accession>A0ABY6IZY8</accession>
<evidence type="ECO:0000313" key="2">
    <source>
        <dbReference type="Proteomes" id="UP001162741"/>
    </source>
</evidence>
<name>A0ABY6IZY8_9BACT</name>
<protein>
    <submittedName>
        <fullName evidence="1">SEC-C metal-binding domain-containing protein</fullName>
    </submittedName>
</protein>
<dbReference type="SUPFAM" id="SSF103642">
    <property type="entry name" value="Sec-C motif"/>
    <property type="match status" value="1"/>
</dbReference>
<reference evidence="1" key="1">
    <citation type="submission" date="2022-10" db="EMBL/GenBank/DDBJ databases">
        <title>Chitinophaga sp. nov., isolated from soil.</title>
        <authorList>
            <person name="Jeon C.O."/>
        </authorList>
    </citation>
    <scope>NUCLEOTIDE SEQUENCE</scope>
    <source>
        <strain evidence="1">R8</strain>
    </source>
</reference>
<dbReference type="EMBL" id="CP107006">
    <property type="protein sequence ID" value="UYQ92845.1"/>
    <property type="molecule type" value="Genomic_DNA"/>
</dbReference>
<evidence type="ECO:0000313" key="1">
    <source>
        <dbReference type="EMBL" id="UYQ92845.1"/>
    </source>
</evidence>
<dbReference type="RefSeq" id="WP_264281035.1">
    <property type="nucleotide sequence ID" value="NZ_CP107006.1"/>
</dbReference>
<dbReference type="SUPFAM" id="SSF54495">
    <property type="entry name" value="UBC-like"/>
    <property type="match status" value="1"/>
</dbReference>
<keyword evidence="2" id="KW-1185">Reference proteome</keyword>
<gene>
    <name evidence="1" type="ORF">MKQ68_22450</name>
</gene>
<dbReference type="Proteomes" id="UP001162741">
    <property type="component" value="Chromosome"/>
</dbReference>
<sequence>MSHAAKSLFEKHFAEVDRRFPKLSYRYNGKYNCWRVDGELDICGAKGEYWGTFQIAIVVPQTYPYCIPIVQEVSRIIPRDIDWHISSDGICCIDITHRLIAMSVKGISIADFIAEKVYPFFANQLYRIEVKNYAGKEYEHAFSGVKQFYREELLLSEGAAINVLNALIESQRLKRNAPCLCGSGIKMKNCHLYALELLKTVGVKQLHQDLAAFIKGI</sequence>
<organism evidence="1 2">
    <name type="scientific">Chitinophaga horti</name>
    <dbReference type="NCBI Taxonomy" id="2920382"/>
    <lineage>
        <taxon>Bacteria</taxon>
        <taxon>Pseudomonadati</taxon>
        <taxon>Bacteroidota</taxon>
        <taxon>Chitinophagia</taxon>
        <taxon>Chitinophagales</taxon>
        <taxon>Chitinophagaceae</taxon>
        <taxon>Chitinophaga</taxon>
    </lineage>
</organism>
<dbReference type="Gene3D" id="3.10.450.50">
    <property type="match status" value="1"/>
</dbReference>
<dbReference type="InterPro" id="IPR016135">
    <property type="entry name" value="UBQ-conjugating_enzyme/RWD"/>
</dbReference>
<dbReference type="Pfam" id="PF02810">
    <property type="entry name" value="SEC-C"/>
    <property type="match status" value="1"/>
</dbReference>
<dbReference type="InterPro" id="IPR004027">
    <property type="entry name" value="SEC_C_motif"/>
</dbReference>
<proteinExistence type="predicted"/>